<dbReference type="Pfam" id="PF20147">
    <property type="entry name" value="Crinkler"/>
    <property type="match status" value="1"/>
</dbReference>
<dbReference type="EMBL" id="LLXL01009477">
    <property type="protein sequence ID" value="PKK42640.1"/>
    <property type="molecule type" value="Genomic_DNA"/>
</dbReference>
<organism evidence="5 6">
    <name type="scientific">Rhizophagus irregularis</name>
    <dbReference type="NCBI Taxonomy" id="588596"/>
    <lineage>
        <taxon>Eukaryota</taxon>
        <taxon>Fungi</taxon>
        <taxon>Fungi incertae sedis</taxon>
        <taxon>Mucoromycota</taxon>
        <taxon>Glomeromycotina</taxon>
        <taxon>Glomeromycetes</taxon>
        <taxon>Glomerales</taxon>
        <taxon>Glomeraceae</taxon>
        <taxon>Rhizophagus</taxon>
    </lineage>
</organism>
<dbReference type="VEuPathDB" id="FungiDB:FUN_001248"/>
<gene>
    <name evidence="5" type="ORF">RhiirC2_569616</name>
</gene>
<feature type="non-terminal residue" evidence="5">
    <location>
        <position position="128"/>
    </location>
</feature>
<reference evidence="5 6" key="1">
    <citation type="submission" date="2016-04" db="EMBL/GenBank/DDBJ databases">
        <title>Genome analyses suggest a sexual origin of heterokaryosis in a supposedly ancient asexual fungus.</title>
        <authorList>
            <person name="Ropars J."/>
            <person name="Sedzielewska K."/>
            <person name="Noel J."/>
            <person name="Charron P."/>
            <person name="Farinelli L."/>
            <person name="Marton T."/>
            <person name="Kruger M."/>
            <person name="Pelin A."/>
            <person name="Brachmann A."/>
            <person name="Corradi N."/>
        </authorList>
    </citation>
    <scope>NUCLEOTIDE SEQUENCE [LARGE SCALE GENOMIC DNA]</scope>
    <source>
        <strain evidence="5 6">C2</strain>
    </source>
</reference>
<dbReference type="GO" id="GO:0005576">
    <property type="term" value="C:extracellular region"/>
    <property type="evidence" value="ECO:0007669"/>
    <property type="project" value="UniProtKB-SubCell"/>
</dbReference>
<evidence type="ECO:0000313" key="6">
    <source>
        <dbReference type="Proteomes" id="UP000233469"/>
    </source>
</evidence>
<dbReference type="InterPro" id="IPR045379">
    <property type="entry name" value="Crinkler_N"/>
</dbReference>
<keyword evidence="3" id="KW-0964">Secreted</keyword>
<dbReference type="GO" id="GO:0043657">
    <property type="term" value="C:host cell"/>
    <property type="evidence" value="ECO:0007669"/>
    <property type="project" value="UniProtKB-SubCell"/>
</dbReference>
<evidence type="ECO:0000256" key="1">
    <source>
        <dbReference type="ARBA" id="ARBA00004340"/>
    </source>
</evidence>
<evidence type="ECO:0000313" key="5">
    <source>
        <dbReference type="EMBL" id="PKK42640.1"/>
    </source>
</evidence>
<comment type="caution">
    <text evidence="5">The sequence shown here is derived from an EMBL/GenBank/DDBJ whole genome shotgun (WGS) entry which is preliminary data.</text>
</comment>
<dbReference type="VEuPathDB" id="FungiDB:RhiirA1_518828"/>
<evidence type="ECO:0000256" key="3">
    <source>
        <dbReference type="ARBA" id="ARBA00022525"/>
    </source>
</evidence>
<evidence type="ECO:0000259" key="4">
    <source>
        <dbReference type="Pfam" id="PF20147"/>
    </source>
</evidence>
<dbReference type="Proteomes" id="UP000233469">
    <property type="component" value="Unassembled WGS sequence"/>
</dbReference>
<feature type="domain" description="Crinkler effector protein N-terminal" evidence="4">
    <location>
        <begin position="17"/>
        <end position="110"/>
    </location>
</feature>
<evidence type="ECO:0000256" key="2">
    <source>
        <dbReference type="ARBA" id="ARBA00004613"/>
    </source>
</evidence>
<reference evidence="5 6" key="2">
    <citation type="submission" date="2017-10" db="EMBL/GenBank/DDBJ databases">
        <title>Extensive intraspecific genome diversity in a model arbuscular mycorrhizal fungus.</title>
        <authorList>
            <person name="Chen E.C.H."/>
            <person name="Morin E."/>
            <person name="Baudet D."/>
            <person name="Noel J."/>
            <person name="Ndikumana S."/>
            <person name="Charron P."/>
            <person name="St-Onge C."/>
            <person name="Giorgi J."/>
            <person name="Grigoriev I.V."/>
            <person name="Roux C."/>
            <person name="Martin F.M."/>
            <person name="Corradi N."/>
        </authorList>
    </citation>
    <scope>NUCLEOTIDE SEQUENCE [LARGE SCALE GENOMIC DNA]</scope>
    <source>
        <strain evidence="5 6">C2</strain>
    </source>
</reference>
<name>A0A2N1KZS1_9GLOM</name>
<protein>
    <recommendedName>
        <fullName evidence="4">Crinkler effector protein N-terminal domain-containing protein</fullName>
    </recommendedName>
</protein>
<proteinExistence type="predicted"/>
<comment type="subcellular location">
    <subcellularLocation>
        <location evidence="1">Host cell</location>
    </subcellularLocation>
    <subcellularLocation>
        <location evidence="2">Secreted</location>
    </subcellularLocation>
</comment>
<dbReference type="AlphaFoldDB" id="A0A2N1KZS1"/>
<accession>A0A2N1KZS1</accession>
<sequence>MAYYLVLGEVPAKRKLDYVEFDSSKRVMILRNTIYDEKKNTFSSIDRNDLILWKVDIPFDCENDKLKMLDNVLGTINIKKDLKGEEMLPGDEISKYLRNLPPSSIHILVQPPPPATNGKCLPMVYLSN</sequence>
<dbReference type="VEuPathDB" id="FungiDB:RhiirFUN_003930"/>